<protein>
    <submittedName>
        <fullName evidence="7">Transporter substrate-binding domain-containing protein</fullName>
    </submittedName>
</protein>
<feature type="domain" description="Solute-binding protein family 3/N-terminal" evidence="6">
    <location>
        <begin position="32"/>
        <end position="259"/>
    </location>
</feature>
<evidence type="ECO:0000256" key="5">
    <source>
        <dbReference type="SAM" id="SignalP"/>
    </source>
</evidence>
<evidence type="ECO:0000256" key="1">
    <source>
        <dbReference type="ARBA" id="ARBA00004196"/>
    </source>
</evidence>
<accession>A0A011TPB6</accession>
<evidence type="ECO:0000256" key="4">
    <source>
        <dbReference type="RuleBase" id="RU003744"/>
    </source>
</evidence>
<evidence type="ECO:0000256" key="2">
    <source>
        <dbReference type="ARBA" id="ARBA00010333"/>
    </source>
</evidence>
<dbReference type="InterPro" id="IPR001638">
    <property type="entry name" value="Solute-binding_3/MltF_N"/>
</dbReference>
<dbReference type="InterPro" id="IPR018313">
    <property type="entry name" value="SBP_3_CS"/>
</dbReference>
<evidence type="ECO:0000313" key="8">
    <source>
        <dbReference type="Proteomes" id="UP000441102"/>
    </source>
</evidence>
<dbReference type="RefSeq" id="WP_036586876.1">
    <property type="nucleotide sequence ID" value="NZ_CP044970.1"/>
</dbReference>
<feature type="signal peptide" evidence="5">
    <location>
        <begin position="1"/>
        <end position="27"/>
    </location>
</feature>
<sequence>MKYLKTAALTPSIIAMALSLGAGIAHGEEPLKLIIGTEGANPPMNYQLADGSLAGFEVEIAKALCDQMKAQCEIVAQDWDGAIPAIQSGKFDAFIASMSITEERKKQVDFSNKYFNPPPGMVALKDSDIKGVTKDDLAGKTVGVQGSTTHANYAEAYFTDSTVKAYPTSQEFKLDLVNGRLDAINDDSVSLAEWLKTPEGACCKMIGTYPPVAQYHGAGVGAAIKKGRPELVSKFNEAIKEIRINGKYKEINDKYFDFDAFGNDG</sequence>
<dbReference type="Gene3D" id="3.40.190.10">
    <property type="entry name" value="Periplasmic binding protein-like II"/>
    <property type="match status" value="2"/>
</dbReference>
<dbReference type="AlphaFoldDB" id="A0A011TPB6"/>
<dbReference type="PANTHER" id="PTHR35936">
    <property type="entry name" value="MEMBRANE-BOUND LYTIC MUREIN TRANSGLYCOSYLASE F"/>
    <property type="match status" value="1"/>
</dbReference>
<feature type="chain" id="PRO_5044363358" evidence="5">
    <location>
        <begin position="28"/>
        <end position="265"/>
    </location>
</feature>
<gene>
    <name evidence="7" type="ORF">F9L06_22215</name>
</gene>
<evidence type="ECO:0000259" key="6">
    <source>
        <dbReference type="SMART" id="SM00062"/>
    </source>
</evidence>
<proteinExistence type="inferred from homology"/>
<dbReference type="PROSITE" id="PS01039">
    <property type="entry name" value="SBP_BACTERIAL_3"/>
    <property type="match status" value="1"/>
</dbReference>
<name>A0A011TPB6_BRUAN</name>
<comment type="subcellular location">
    <subcellularLocation>
        <location evidence="1">Cell envelope</location>
    </subcellularLocation>
</comment>
<comment type="caution">
    <text evidence="7">The sequence shown here is derived from an EMBL/GenBank/DDBJ whole genome shotgun (WGS) entry which is preliminary data.</text>
</comment>
<dbReference type="GO" id="GO:0030313">
    <property type="term" value="C:cell envelope"/>
    <property type="evidence" value="ECO:0007669"/>
    <property type="project" value="UniProtKB-SubCell"/>
</dbReference>
<dbReference type="PANTHER" id="PTHR35936:SF19">
    <property type="entry name" value="AMINO-ACID-BINDING PROTEIN YXEM-RELATED"/>
    <property type="match status" value="1"/>
</dbReference>
<comment type="similarity">
    <text evidence="2 4">Belongs to the bacterial solute-binding protein 3 family.</text>
</comment>
<evidence type="ECO:0000313" key="7">
    <source>
        <dbReference type="EMBL" id="KAB2792040.1"/>
    </source>
</evidence>
<dbReference type="SUPFAM" id="SSF53850">
    <property type="entry name" value="Periplasmic binding protein-like II"/>
    <property type="match status" value="1"/>
</dbReference>
<dbReference type="EMBL" id="WBWX01000012">
    <property type="protein sequence ID" value="KAB2792040.1"/>
    <property type="molecule type" value="Genomic_DNA"/>
</dbReference>
<dbReference type="Pfam" id="PF00497">
    <property type="entry name" value="SBP_bac_3"/>
    <property type="match status" value="1"/>
</dbReference>
<dbReference type="Proteomes" id="UP000441102">
    <property type="component" value="Unassembled WGS sequence"/>
</dbReference>
<reference evidence="7 8" key="1">
    <citation type="submission" date="2019-09" db="EMBL/GenBank/DDBJ databases">
        <title>Taxonomic organization of the family Brucellaceae based on a phylogenomic approach.</title>
        <authorList>
            <person name="Leclercq S."/>
            <person name="Cloeckaert A."/>
            <person name="Zygmunt M.S."/>
        </authorList>
    </citation>
    <scope>NUCLEOTIDE SEQUENCE [LARGE SCALE GENOMIC DNA]</scope>
    <source>
        <strain evidence="7 8">CCUG 34461</strain>
    </source>
</reference>
<dbReference type="SMART" id="SM00062">
    <property type="entry name" value="PBPb"/>
    <property type="match status" value="1"/>
</dbReference>
<evidence type="ECO:0000256" key="3">
    <source>
        <dbReference type="ARBA" id="ARBA00022729"/>
    </source>
</evidence>
<keyword evidence="3 5" id="KW-0732">Signal</keyword>
<organism evidence="7 8">
    <name type="scientific">Brucella anthropi</name>
    <name type="common">Ochrobactrum anthropi</name>
    <dbReference type="NCBI Taxonomy" id="529"/>
    <lineage>
        <taxon>Bacteria</taxon>
        <taxon>Pseudomonadati</taxon>
        <taxon>Pseudomonadota</taxon>
        <taxon>Alphaproteobacteria</taxon>
        <taxon>Hyphomicrobiales</taxon>
        <taxon>Brucellaceae</taxon>
        <taxon>Brucella/Ochrobactrum group</taxon>
        <taxon>Brucella</taxon>
    </lineage>
</organism>